<evidence type="ECO:0000313" key="2">
    <source>
        <dbReference type="EMBL" id="AEI14613.1"/>
    </source>
</evidence>
<reference evidence="2 3" key="1">
    <citation type="journal article" date="2011" name="Stand. Genomic Sci.">
        <title>Genome sequence of the moderately thermophilic halophile Flexistipes sinusarabici strain (MAS10).</title>
        <authorList>
            <person name="Lapidus A."/>
            <person name="Chertkov O."/>
            <person name="Nolan M."/>
            <person name="Lucas S."/>
            <person name="Hammon N."/>
            <person name="Deshpande S."/>
            <person name="Cheng J.F."/>
            <person name="Tapia R."/>
            <person name="Han C."/>
            <person name="Goodwin L."/>
            <person name="Pitluck S."/>
            <person name="Liolios K."/>
            <person name="Pagani I."/>
            <person name="Ivanova N."/>
            <person name="Huntemann M."/>
            <person name="Mavromatis K."/>
            <person name="Mikhailova N."/>
            <person name="Pati A."/>
            <person name="Chen A."/>
            <person name="Palaniappan K."/>
            <person name="Land M."/>
            <person name="Hauser L."/>
            <person name="Brambilla E.M."/>
            <person name="Rohde M."/>
            <person name="Abt B."/>
            <person name="Spring S."/>
            <person name="Goker M."/>
            <person name="Bristow J."/>
            <person name="Eisen J.A."/>
            <person name="Markowitz V."/>
            <person name="Hugenholtz P."/>
            <person name="Kyrpides N.C."/>
            <person name="Klenk H.P."/>
            <person name="Woyke T."/>
        </authorList>
    </citation>
    <scope>NUCLEOTIDE SEQUENCE [LARGE SCALE GENOMIC DNA]</scope>
    <source>
        <strain evidence="3">DSM 4947 / MAS 10</strain>
    </source>
</reference>
<dbReference type="GO" id="GO:0043571">
    <property type="term" value="P:maintenance of CRISPR repeat elements"/>
    <property type="evidence" value="ECO:0007669"/>
    <property type="project" value="InterPro"/>
</dbReference>
<dbReference type="KEGG" id="fsi:Flexsi_0954"/>
<gene>
    <name evidence="2" type="ordered locus">Flexsi_0954</name>
</gene>
<reference evidence="3" key="2">
    <citation type="submission" date="2011-06" db="EMBL/GenBank/DDBJ databases">
        <title>The complete genome of Flexistipes sinusarabici DSM 4947.</title>
        <authorList>
            <person name="Lucas S."/>
            <person name="Han J."/>
            <person name="Lapidus A."/>
            <person name="Bruce D."/>
            <person name="Goodwin L."/>
            <person name="Pitluck S."/>
            <person name="Peters L."/>
            <person name="Kyrpides N."/>
            <person name="Mavromatis K."/>
            <person name="Ivanova N."/>
            <person name="Mikhailova N."/>
            <person name="Chertkov O."/>
            <person name="Detter J.C."/>
            <person name="Tapia R."/>
            <person name="Han C."/>
            <person name="Land M."/>
            <person name="Hauser L."/>
            <person name="Markowitz V."/>
            <person name="Cheng J.-F."/>
            <person name="Hugenholtz P."/>
            <person name="Woyke T."/>
            <person name="Wu D."/>
            <person name="Spring S."/>
            <person name="Schroeder M."/>
            <person name="Brambilla E."/>
            <person name="Klenk H.-P."/>
            <person name="Eisen J.A."/>
        </authorList>
    </citation>
    <scope>NUCLEOTIDE SEQUENCE [LARGE SCALE GENOMIC DNA]</scope>
    <source>
        <strain evidence="3">DSM 4947 / MAS 10</strain>
    </source>
</reference>
<name>F8E5B7_FLESM</name>
<dbReference type="GO" id="GO:0051607">
    <property type="term" value="P:defense response to virus"/>
    <property type="evidence" value="ECO:0007669"/>
    <property type="project" value="UniProtKB-KW"/>
</dbReference>
<evidence type="ECO:0000256" key="1">
    <source>
        <dbReference type="ARBA" id="ARBA00023118"/>
    </source>
</evidence>
<keyword evidence="3" id="KW-1185">Reference proteome</keyword>
<proteinExistence type="predicted"/>
<dbReference type="NCBIfam" id="TIGR02593">
    <property type="entry name" value="CRISPR_cas5"/>
    <property type="match status" value="1"/>
</dbReference>
<dbReference type="Proteomes" id="UP000006621">
    <property type="component" value="Chromosome"/>
</dbReference>
<dbReference type="STRING" id="717231.Flexsi_0954"/>
<protein>
    <submittedName>
        <fullName evidence="2">CRISPR-associated protein Cas5</fullName>
    </submittedName>
</protein>
<accession>F8E5B7</accession>
<dbReference type="eggNOG" id="COG1688">
    <property type="taxonomic scope" value="Bacteria"/>
</dbReference>
<keyword evidence="1" id="KW-0051">Antiviral defense</keyword>
<sequence length="239" mass="27487">MISLKLSLYQNMVNFRKENSFGHVQSYPLPTPSMVRGMAHQILELTKYNPLKISIQGNSDSVTVNMQKVMKFDRDPKSRPINPYIVKVGNSVKTATHGIAFVDNLINCKLIIHIAFENEELTKNLYEKVMKNTVILGRNEDIARVNFDETKLTEISYSDDENELPYSIYVNSEDAKKLQLSGTSFRLPFRYENVTSFSDSRIFHKVNCQFISKNTILNEYTAETFLIDEDGLFVSFLET</sequence>
<dbReference type="InterPro" id="IPR013422">
    <property type="entry name" value="CRISPR-assoc_prot_Cas5_N"/>
</dbReference>
<dbReference type="OrthoDB" id="9782505at2"/>
<dbReference type="RefSeq" id="WP_013886103.1">
    <property type="nucleotide sequence ID" value="NC_015672.1"/>
</dbReference>
<evidence type="ECO:0000313" key="3">
    <source>
        <dbReference type="Proteomes" id="UP000006621"/>
    </source>
</evidence>
<dbReference type="EMBL" id="CP002858">
    <property type="protein sequence ID" value="AEI14613.1"/>
    <property type="molecule type" value="Genomic_DNA"/>
</dbReference>
<dbReference type="Pfam" id="PF09704">
    <property type="entry name" value="Cas_Cas5d"/>
    <property type="match status" value="1"/>
</dbReference>
<dbReference type="HOGENOM" id="CLU_099059_0_0_0"/>
<dbReference type="AlphaFoldDB" id="F8E5B7"/>
<dbReference type="InterPro" id="IPR021124">
    <property type="entry name" value="CRISPR-assoc_prot_Cas5"/>
</dbReference>
<organism evidence="2 3">
    <name type="scientific">Flexistipes sinusarabici (strain ATCC 49648 / DSM 4947 / MAS 10)</name>
    <dbReference type="NCBI Taxonomy" id="717231"/>
    <lineage>
        <taxon>Bacteria</taxon>
        <taxon>Pseudomonadati</taxon>
        <taxon>Deferribacterota</taxon>
        <taxon>Deferribacteres</taxon>
        <taxon>Deferribacterales</taxon>
        <taxon>Flexistipitaceae</taxon>
        <taxon>Flexistipes</taxon>
    </lineage>
</organism>